<organism evidence="1 2">
    <name type="scientific">Hirundo rustica rustica</name>
    <dbReference type="NCBI Taxonomy" id="333673"/>
    <lineage>
        <taxon>Eukaryota</taxon>
        <taxon>Metazoa</taxon>
        <taxon>Chordata</taxon>
        <taxon>Craniata</taxon>
        <taxon>Vertebrata</taxon>
        <taxon>Euteleostomi</taxon>
        <taxon>Archelosauria</taxon>
        <taxon>Archosauria</taxon>
        <taxon>Dinosauria</taxon>
        <taxon>Saurischia</taxon>
        <taxon>Theropoda</taxon>
        <taxon>Coelurosauria</taxon>
        <taxon>Aves</taxon>
        <taxon>Neognathae</taxon>
        <taxon>Neoaves</taxon>
        <taxon>Telluraves</taxon>
        <taxon>Australaves</taxon>
        <taxon>Passeriformes</taxon>
        <taxon>Sylvioidea</taxon>
        <taxon>Hirundinidae</taxon>
        <taxon>Hirundo</taxon>
    </lineage>
</organism>
<dbReference type="AlphaFoldDB" id="A0A3M0IMH5"/>
<comment type="caution">
    <text evidence="1">The sequence shown here is derived from an EMBL/GenBank/DDBJ whole genome shotgun (WGS) entry which is preliminary data.</text>
</comment>
<gene>
    <name evidence="1" type="ORF">DUI87_33023</name>
</gene>
<name>A0A3M0IMH5_HIRRU</name>
<dbReference type="Proteomes" id="UP000269221">
    <property type="component" value="Unassembled WGS sequence"/>
</dbReference>
<evidence type="ECO:0000313" key="1">
    <source>
        <dbReference type="EMBL" id="RMB90561.1"/>
    </source>
</evidence>
<protein>
    <submittedName>
        <fullName evidence="1">Uncharacterized protein</fullName>
    </submittedName>
</protein>
<dbReference type="EMBL" id="QRBI01000248">
    <property type="protein sequence ID" value="RMB90561.1"/>
    <property type="molecule type" value="Genomic_DNA"/>
</dbReference>
<accession>A0A3M0IMH5</accession>
<reference evidence="1 2" key="1">
    <citation type="submission" date="2018-07" db="EMBL/GenBank/DDBJ databases">
        <title>A high quality draft genome assembly of the barn swallow (H. rustica rustica).</title>
        <authorList>
            <person name="Formenti G."/>
            <person name="Chiara M."/>
            <person name="Poveda L."/>
            <person name="Francoijs K.-J."/>
            <person name="Bonisoli-Alquati A."/>
            <person name="Canova L."/>
            <person name="Gianfranceschi L."/>
            <person name="Horner D.S."/>
            <person name="Saino N."/>
        </authorList>
    </citation>
    <scope>NUCLEOTIDE SEQUENCE [LARGE SCALE GENOMIC DNA]</scope>
    <source>
        <strain evidence="1">Chelidonia</strain>
        <tissue evidence="1">Blood</tissue>
    </source>
</reference>
<sequence length="69" mass="7706">MEVGLSLEGRIWGSQAAPLTYNKAVVVGTDEFQLQLLDTARQVTVEIFMKLIEDLNRVDNSYGRSSSLM</sequence>
<evidence type="ECO:0000313" key="2">
    <source>
        <dbReference type="Proteomes" id="UP000269221"/>
    </source>
</evidence>
<keyword evidence="2" id="KW-1185">Reference proteome</keyword>
<proteinExistence type="predicted"/>
<dbReference type="OrthoDB" id="25818at2759"/>